<keyword evidence="2" id="KW-1185">Reference proteome</keyword>
<comment type="caution">
    <text evidence="1">The sequence shown here is derived from an EMBL/GenBank/DDBJ whole genome shotgun (WGS) entry which is preliminary data.</text>
</comment>
<dbReference type="RefSeq" id="WP_196150670.1">
    <property type="nucleotide sequence ID" value="NZ_JADMLG010000007.1"/>
</dbReference>
<proteinExistence type="predicted"/>
<sequence>MAEFEVVRTAVVAAEASRVHGLIGNFHEWTKWSPWEDVDPELHRTYTGPESGVGARYAWKGNRKAGAGNMEIVADAEREIGVRLEFEKPMKAVHQVTFTLNPVAEGTEVAWRMTGRQTGLMALVSKVVSMDKFVGKDFEKGLARLKAAAES</sequence>
<name>A0A931IDF7_9NOCA</name>
<organism evidence="1 2">
    <name type="scientific">Nocardia bovistercoris</name>
    <dbReference type="NCBI Taxonomy" id="2785916"/>
    <lineage>
        <taxon>Bacteria</taxon>
        <taxon>Bacillati</taxon>
        <taxon>Actinomycetota</taxon>
        <taxon>Actinomycetes</taxon>
        <taxon>Mycobacteriales</taxon>
        <taxon>Nocardiaceae</taxon>
        <taxon>Nocardia</taxon>
    </lineage>
</organism>
<accession>A0A931IDF7</accession>
<dbReference type="Pfam" id="PF10604">
    <property type="entry name" value="Polyketide_cyc2"/>
    <property type="match status" value="1"/>
</dbReference>
<dbReference type="EMBL" id="JADMLG010000007">
    <property type="protein sequence ID" value="MBH0778365.1"/>
    <property type="molecule type" value="Genomic_DNA"/>
</dbReference>
<dbReference type="CDD" id="cd07818">
    <property type="entry name" value="SRPBCC_1"/>
    <property type="match status" value="1"/>
</dbReference>
<gene>
    <name evidence="1" type="ORF">IT779_18955</name>
</gene>
<evidence type="ECO:0000313" key="2">
    <source>
        <dbReference type="Proteomes" id="UP000655751"/>
    </source>
</evidence>
<dbReference type="InterPro" id="IPR023393">
    <property type="entry name" value="START-like_dom_sf"/>
</dbReference>
<dbReference type="SUPFAM" id="SSF55961">
    <property type="entry name" value="Bet v1-like"/>
    <property type="match status" value="1"/>
</dbReference>
<dbReference type="Proteomes" id="UP000655751">
    <property type="component" value="Unassembled WGS sequence"/>
</dbReference>
<dbReference type="Gene3D" id="3.30.530.20">
    <property type="match status" value="1"/>
</dbReference>
<evidence type="ECO:0000313" key="1">
    <source>
        <dbReference type="EMBL" id="MBH0778365.1"/>
    </source>
</evidence>
<dbReference type="InterPro" id="IPR019587">
    <property type="entry name" value="Polyketide_cyclase/dehydratase"/>
</dbReference>
<dbReference type="AlphaFoldDB" id="A0A931IDF7"/>
<reference evidence="1" key="1">
    <citation type="submission" date="2020-11" db="EMBL/GenBank/DDBJ databases">
        <title>Nocardia NEAU-351.nov., a novel actinomycete isolated from the cow dung.</title>
        <authorList>
            <person name="Zhang X."/>
        </authorList>
    </citation>
    <scope>NUCLEOTIDE SEQUENCE</scope>
    <source>
        <strain evidence="1">NEAU-351</strain>
    </source>
</reference>
<protein>
    <submittedName>
        <fullName evidence="1">SRPBCC family protein</fullName>
    </submittedName>
</protein>